<evidence type="ECO:0000259" key="4">
    <source>
        <dbReference type="PROSITE" id="PS01124"/>
    </source>
</evidence>
<dbReference type="InterPro" id="IPR009057">
    <property type="entry name" value="Homeodomain-like_sf"/>
</dbReference>
<dbReference type="OrthoDB" id="8929714at2"/>
<dbReference type="Pfam" id="PF12833">
    <property type="entry name" value="HTH_18"/>
    <property type="match status" value="1"/>
</dbReference>
<dbReference type="RefSeq" id="WP_024570282.1">
    <property type="nucleotide sequence ID" value="NZ_CP037900.1"/>
</dbReference>
<protein>
    <submittedName>
        <fullName evidence="5">AraC family transcriptional regulator</fullName>
    </submittedName>
</protein>
<gene>
    <name evidence="5" type="ORF">DDF84_008020</name>
</gene>
<accession>A0A482ISE0</accession>
<dbReference type="Proteomes" id="UP000253772">
    <property type="component" value="Chromosome c1"/>
</dbReference>
<evidence type="ECO:0000256" key="1">
    <source>
        <dbReference type="ARBA" id="ARBA00023015"/>
    </source>
</evidence>
<dbReference type="GO" id="GO:0043565">
    <property type="term" value="F:sequence-specific DNA binding"/>
    <property type="evidence" value="ECO:0007669"/>
    <property type="project" value="InterPro"/>
</dbReference>
<keyword evidence="1" id="KW-0805">Transcription regulation</keyword>
<organism evidence="5 6">
    <name type="scientific">Cupriavidus metallidurans</name>
    <dbReference type="NCBI Taxonomy" id="119219"/>
    <lineage>
        <taxon>Bacteria</taxon>
        <taxon>Pseudomonadati</taxon>
        <taxon>Pseudomonadota</taxon>
        <taxon>Betaproteobacteria</taxon>
        <taxon>Burkholderiales</taxon>
        <taxon>Burkholderiaceae</taxon>
        <taxon>Cupriavidus</taxon>
    </lineage>
</organism>
<dbReference type="GO" id="GO:0003700">
    <property type="term" value="F:DNA-binding transcription factor activity"/>
    <property type="evidence" value="ECO:0007669"/>
    <property type="project" value="InterPro"/>
</dbReference>
<reference evidence="5 6" key="1">
    <citation type="submission" date="2019-03" db="EMBL/GenBank/DDBJ databases">
        <title>Comparative insights into the high quality Complete genome sequence of highly metal resistant Cupriavidus metallidurans strain BS1 isolated from a gold-copper mine.</title>
        <authorList>
            <person name="Mazhar H.S."/>
            <person name="Rensing C."/>
        </authorList>
    </citation>
    <scope>NUCLEOTIDE SEQUENCE [LARGE SCALE GENOMIC DNA]</scope>
    <source>
        <strain evidence="5 6">BS1</strain>
    </source>
</reference>
<dbReference type="Gene3D" id="1.10.10.60">
    <property type="entry name" value="Homeodomain-like"/>
    <property type="match status" value="1"/>
</dbReference>
<name>A0A482ISE0_9BURK</name>
<evidence type="ECO:0000256" key="3">
    <source>
        <dbReference type="ARBA" id="ARBA00023163"/>
    </source>
</evidence>
<sequence>MDRHDMKLGFSGLDRTGNAAAAPYCPSARITMFERSIAITTQDLVSGPVRRPAISVLLSLDDTPFSISINDVPVPKAQAFVVRELAPRAIQALNCQLLSLSLDPGHPLFLSTRKALGDKEFLALPDGPLRACRDPLRGELLGAVPRPPDDRLIEALLSSAPDFSPHLRAKSTSRREDLLAEFETLWTEPNLASKLAAAMDLSVSRLSHLFVEEVGVPLRTYTLWRKYRHACARLQSPGSLSTLAQDCGFSDAAHMTRTFASYLGFSPTTVRSLSYIHRPAEATVPEVEQQGG</sequence>
<keyword evidence="3" id="KW-0804">Transcription</keyword>
<dbReference type="InterPro" id="IPR018060">
    <property type="entry name" value="HTH_AraC"/>
</dbReference>
<dbReference type="PROSITE" id="PS01124">
    <property type="entry name" value="HTH_ARAC_FAMILY_2"/>
    <property type="match status" value="1"/>
</dbReference>
<dbReference type="InterPro" id="IPR050204">
    <property type="entry name" value="AraC_XylS_family_regulators"/>
</dbReference>
<dbReference type="PANTHER" id="PTHR46796">
    <property type="entry name" value="HTH-TYPE TRANSCRIPTIONAL ACTIVATOR RHAS-RELATED"/>
    <property type="match status" value="1"/>
</dbReference>
<dbReference type="SUPFAM" id="SSF46689">
    <property type="entry name" value="Homeodomain-like"/>
    <property type="match status" value="1"/>
</dbReference>
<feature type="domain" description="HTH araC/xylS-type" evidence="4">
    <location>
        <begin position="176"/>
        <end position="273"/>
    </location>
</feature>
<evidence type="ECO:0000313" key="6">
    <source>
        <dbReference type="Proteomes" id="UP000253772"/>
    </source>
</evidence>
<dbReference type="AlphaFoldDB" id="A0A482ISE0"/>
<evidence type="ECO:0000313" key="5">
    <source>
        <dbReference type="EMBL" id="QBP09710.1"/>
    </source>
</evidence>
<keyword evidence="2" id="KW-0238">DNA-binding</keyword>
<evidence type="ECO:0000256" key="2">
    <source>
        <dbReference type="ARBA" id="ARBA00023125"/>
    </source>
</evidence>
<dbReference type="EMBL" id="CP037900">
    <property type="protein sequence ID" value="QBP09710.1"/>
    <property type="molecule type" value="Genomic_DNA"/>
</dbReference>
<proteinExistence type="predicted"/>
<dbReference type="SMART" id="SM00342">
    <property type="entry name" value="HTH_ARAC"/>
    <property type="match status" value="1"/>
</dbReference>